<dbReference type="VEuPathDB" id="FungiDB:MELLADRAFT_102705"/>
<dbReference type="HOGENOM" id="CLU_573738_0_0_1"/>
<dbReference type="AlphaFoldDB" id="F4R945"/>
<dbReference type="OrthoDB" id="10482730at2759"/>
<feature type="region of interest" description="Disordered" evidence="1">
    <location>
        <begin position="395"/>
        <end position="476"/>
    </location>
</feature>
<dbReference type="GeneID" id="18921753"/>
<protein>
    <submittedName>
        <fullName evidence="2">Uncharacterized protein</fullName>
    </submittedName>
</protein>
<evidence type="ECO:0000256" key="1">
    <source>
        <dbReference type="SAM" id="MobiDB-lite"/>
    </source>
</evidence>
<dbReference type="InParanoid" id="F4R945"/>
<feature type="region of interest" description="Disordered" evidence="1">
    <location>
        <begin position="242"/>
        <end position="328"/>
    </location>
</feature>
<keyword evidence="3" id="KW-1185">Reference proteome</keyword>
<feature type="compositionally biased region" description="Polar residues" evidence="1">
    <location>
        <begin position="452"/>
        <end position="470"/>
    </location>
</feature>
<feature type="compositionally biased region" description="Polar residues" evidence="1">
    <location>
        <begin position="270"/>
        <end position="286"/>
    </location>
</feature>
<proteinExistence type="predicted"/>
<feature type="compositionally biased region" description="Polar residues" evidence="1">
    <location>
        <begin position="247"/>
        <end position="262"/>
    </location>
</feature>
<dbReference type="RefSeq" id="XP_007405820.1">
    <property type="nucleotide sequence ID" value="XM_007405758.1"/>
</dbReference>
<name>F4R945_MELLP</name>
<feature type="compositionally biased region" description="Polar residues" evidence="1">
    <location>
        <begin position="411"/>
        <end position="441"/>
    </location>
</feature>
<gene>
    <name evidence="2" type="ORF">MELLADRAFT_102705</name>
</gene>
<organism evidence="3">
    <name type="scientific">Melampsora larici-populina (strain 98AG31 / pathotype 3-4-7)</name>
    <name type="common">Poplar leaf rust fungus</name>
    <dbReference type="NCBI Taxonomy" id="747676"/>
    <lineage>
        <taxon>Eukaryota</taxon>
        <taxon>Fungi</taxon>
        <taxon>Dikarya</taxon>
        <taxon>Basidiomycota</taxon>
        <taxon>Pucciniomycotina</taxon>
        <taxon>Pucciniomycetes</taxon>
        <taxon>Pucciniales</taxon>
        <taxon>Melampsoraceae</taxon>
        <taxon>Melampsora</taxon>
    </lineage>
</organism>
<dbReference type="KEGG" id="mlr:MELLADRAFT_102705"/>
<evidence type="ECO:0000313" key="3">
    <source>
        <dbReference type="Proteomes" id="UP000001072"/>
    </source>
</evidence>
<reference evidence="3" key="1">
    <citation type="journal article" date="2011" name="Proc. Natl. Acad. Sci. U.S.A.">
        <title>Obligate biotrophy features unraveled by the genomic analysis of rust fungi.</title>
        <authorList>
            <person name="Duplessis S."/>
            <person name="Cuomo C.A."/>
            <person name="Lin Y.-C."/>
            <person name="Aerts A."/>
            <person name="Tisserant E."/>
            <person name="Veneault-Fourrey C."/>
            <person name="Joly D.L."/>
            <person name="Hacquard S."/>
            <person name="Amselem J."/>
            <person name="Cantarel B.L."/>
            <person name="Chiu R."/>
            <person name="Coutinho P.M."/>
            <person name="Feau N."/>
            <person name="Field M."/>
            <person name="Frey P."/>
            <person name="Gelhaye E."/>
            <person name="Goldberg J."/>
            <person name="Grabherr M.G."/>
            <person name="Kodira C.D."/>
            <person name="Kohler A."/>
            <person name="Kuees U."/>
            <person name="Lindquist E.A."/>
            <person name="Lucas S.M."/>
            <person name="Mago R."/>
            <person name="Mauceli E."/>
            <person name="Morin E."/>
            <person name="Murat C."/>
            <person name="Pangilinan J.L."/>
            <person name="Park R."/>
            <person name="Pearson M."/>
            <person name="Quesneville H."/>
            <person name="Rouhier N."/>
            <person name="Sakthikumar S."/>
            <person name="Salamov A.A."/>
            <person name="Schmutz J."/>
            <person name="Selles B."/>
            <person name="Shapiro H."/>
            <person name="Tanguay P."/>
            <person name="Tuskan G.A."/>
            <person name="Henrissat B."/>
            <person name="Van de Peer Y."/>
            <person name="Rouze P."/>
            <person name="Ellis J.G."/>
            <person name="Dodds P.N."/>
            <person name="Schein J.E."/>
            <person name="Zhong S."/>
            <person name="Hamelin R.C."/>
            <person name="Grigoriev I.V."/>
            <person name="Szabo L.J."/>
            <person name="Martin F."/>
        </authorList>
    </citation>
    <scope>NUCLEOTIDE SEQUENCE [LARGE SCALE GENOMIC DNA]</scope>
    <source>
        <strain evidence="3">98AG31 / pathotype 3-4-7</strain>
    </source>
</reference>
<accession>F4R945</accession>
<dbReference type="Proteomes" id="UP000001072">
    <property type="component" value="Unassembled WGS sequence"/>
</dbReference>
<sequence>MVLPEFHDRCTFKREVAMTSQNESFDWLRHSVSGQIAMLRSGYSGNYCAWHSSAIQIVAIAGIGLANGQFASVGLSGFGNPYGQLGGFNQFSPVGQFGTIGQFGGQQFGNQFGQGFNQFSPFGQFGGIGQFGGQQFGNAYGAYGPYGNFYRQQREARRLQLQYANLLRGQQFGYGGLGGLGGFGGFGGQYGILGGGRGGLGGLGGQFGGQQFGQLGGQVGLARPPAGYVLASSTVGLGGGGFPIRSVDTSGDQKPQGSQIQRVATGPPSDEQSNKPGCRSRSSSDGSWGHPLWWGWGDDCEETMTKPAGVAGSQEPVTGLPNAPQSQRMANTAGLPAEASPYDPKMPMMPSYGPLSQPAYQRNMAPMEYQGLNSNINGLYNSAIPMNPSNELVGHSGGQRIPFGQIGRPSGDSSLMQDNTPRPETANGIPQTPPGVTQSPNGPLGVVPEPYQSPQTYVSNQPVMNANQLTGVKPKQ</sequence>
<dbReference type="EMBL" id="GL883093">
    <property type="protein sequence ID" value="EGG11218.1"/>
    <property type="molecule type" value="Genomic_DNA"/>
</dbReference>
<evidence type="ECO:0000313" key="2">
    <source>
        <dbReference type="EMBL" id="EGG11218.1"/>
    </source>
</evidence>